<comment type="caution">
    <text evidence="3">The sequence shown here is derived from an EMBL/GenBank/DDBJ whole genome shotgun (WGS) entry which is preliminary data.</text>
</comment>
<evidence type="ECO:0000313" key="4">
    <source>
        <dbReference type="Proteomes" id="UP000299102"/>
    </source>
</evidence>
<accession>A0A4C1TRT5</accession>
<protein>
    <submittedName>
        <fullName evidence="3">Uncharacterized protein</fullName>
    </submittedName>
</protein>
<sequence>MRSASDRILSLAARGPNGWNLKPPTRAQCDSADDRCHQCDGNVRRRKFSPRHGACDYNLYQLIPIARTRLIMPNVNAQTTNDIEESSLKKLTKSDPSLPGRGFARVDIKYVPSSFASFAVAVTLIAPPLLILIPGTVSDFDTTPTTPGRMEILADLPQCPRTPCASDNKSVRPAGPPTRDRGVSLDGSPTSVTQQFAIRCVMAARGNLDSSVPTPIALSSSAIGEFFEDPQDKKFYAIEARFSLNTEKYLEPTIIQSRR</sequence>
<proteinExistence type="predicted"/>
<gene>
    <name evidence="3" type="ORF">EVAR_19447_1</name>
</gene>
<keyword evidence="2" id="KW-1133">Transmembrane helix</keyword>
<evidence type="ECO:0000313" key="3">
    <source>
        <dbReference type="EMBL" id="GBP16658.1"/>
    </source>
</evidence>
<keyword evidence="2" id="KW-0472">Membrane</keyword>
<dbReference type="EMBL" id="BGZK01000080">
    <property type="protein sequence ID" value="GBP16658.1"/>
    <property type="molecule type" value="Genomic_DNA"/>
</dbReference>
<keyword evidence="4" id="KW-1185">Reference proteome</keyword>
<reference evidence="3 4" key="1">
    <citation type="journal article" date="2019" name="Commun. Biol.">
        <title>The bagworm genome reveals a unique fibroin gene that provides high tensile strength.</title>
        <authorList>
            <person name="Kono N."/>
            <person name="Nakamura H."/>
            <person name="Ohtoshi R."/>
            <person name="Tomita M."/>
            <person name="Numata K."/>
            <person name="Arakawa K."/>
        </authorList>
    </citation>
    <scope>NUCLEOTIDE SEQUENCE [LARGE SCALE GENOMIC DNA]</scope>
</reference>
<name>A0A4C1TRT5_EUMVA</name>
<dbReference type="AlphaFoldDB" id="A0A4C1TRT5"/>
<feature type="region of interest" description="Disordered" evidence="1">
    <location>
        <begin position="163"/>
        <end position="189"/>
    </location>
</feature>
<evidence type="ECO:0000256" key="2">
    <source>
        <dbReference type="SAM" id="Phobius"/>
    </source>
</evidence>
<feature type="transmembrane region" description="Helical" evidence="2">
    <location>
        <begin position="115"/>
        <end position="137"/>
    </location>
</feature>
<dbReference type="Proteomes" id="UP000299102">
    <property type="component" value="Unassembled WGS sequence"/>
</dbReference>
<organism evidence="3 4">
    <name type="scientific">Eumeta variegata</name>
    <name type="common">Bagworm moth</name>
    <name type="synonym">Eumeta japonica</name>
    <dbReference type="NCBI Taxonomy" id="151549"/>
    <lineage>
        <taxon>Eukaryota</taxon>
        <taxon>Metazoa</taxon>
        <taxon>Ecdysozoa</taxon>
        <taxon>Arthropoda</taxon>
        <taxon>Hexapoda</taxon>
        <taxon>Insecta</taxon>
        <taxon>Pterygota</taxon>
        <taxon>Neoptera</taxon>
        <taxon>Endopterygota</taxon>
        <taxon>Lepidoptera</taxon>
        <taxon>Glossata</taxon>
        <taxon>Ditrysia</taxon>
        <taxon>Tineoidea</taxon>
        <taxon>Psychidae</taxon>
        <taxon>Oiketicinae</taxon>
        <taxon>Eumeta</taxon>
    </lineage>
</organism>
<keyword evidence="2" id="KW-0812">Transmembrane</keyword>
<evidence type="ECO:0000256" key="1">
    <source>
        <dbReference type="SAM" id="MobiDB-lite"/>
    </source>
</evidence>